<accession>A0A4P2VGK5</accession>
<dbReference type="GO" id="GO:0008360">
    <property type="term" value="P:regulation of cell shape"/>
    <property type="evidence" value="ECO:0007669"/>
    <property type="project" value="UniProtKB-KW"/>
</dbReference>
<evidence type="ECO:0000256" key="8">
    <source>
        <dbReference type="ARBA" id="ARBA00022989"/>
    </source>
</evidence>
<keyword evidence="5 11" id="KW-0812">Transmembrane</keyword>
<evidence type="ECO:0000259" key="12">
    <source>
        <dbReference type="Pfam" id="PF00912"/>
    </source>
</evidence>
<dbReference type="EMBL" id="AP019368">
    <property type="protein sequence ID" value="BBH52013.1"/>
    <property type="molecule type" value="Genomic_DNA"/>
</dbReference>
<dbReference type="Gene3D" id="1.10.3810.10">
    <property type="entry name" value="Biosynthetic peptidoglycan transglycosylase-like"/>
    <property type="match status" value="1"/>
</dbReference>
<dbReference type="KEGG" id="sbf:JCM31447_313000"/>
<proteinExistence type="predicted"/>
<evidence type="ECO:0000256" key="1">
    <source>
        <dbReference type="ARBA" id="ARBA00022475"/>
    </source>
</evidence>
<dbReference type="SUPFAM" id="SSF53955">
    <property type="entry name" value="Lysozyme-like"/>
    <property type="match status" value="1"/>
</dbReference>
<dbReference type="InterPro" id="IPR001264">
    <property type="entry name" value="Glyco_trans_51"/>
</dbReference>
<keyword evidence="7" id="KW-0573">Peptidoglycan synthesis</keyword>
<evidence type="ECO:0000256" key="6">
    <source>
        <dbReference type="ARBA" id="ARBA00022960"/>
    </source>
</evidence>
<keyword evidence="8 11" id="KW-1133">Transmembrane helix</keyword>
<dbReference type="RefSeq" id="WP_130606085.1">
    <property type="nucleotide sequence ID" value="NZ_AP019368.1"/>
</dbReference>
<evidence type="ECO:0000313" key="14">
    <source>
        <dbReference type="Proteomes" id="UP000291236"/>
    </source>
</evidence>
<gene>
    <name evidence="13" type="ORF">JCM31447_313000</name>
</gene>
<protein>
    <submittedName>
        <fullName evidence="13">Monofunctional biosynthetic peptidoglycan transglycosylase</fullName>
    </submittedName>
</protein>
<evidence type="ECO:0000313" key="13">
    <source>
        <dbReference type="EMBL" id="BBH52013.1"/>
    </source>
</evidence>
<evidence type="ECO:0000256" key="5">
    <source>
        <dbReference type="ARBA" id="ARBA00022692"/>
    </source>
</evidence>
<evidence type="ECO:0000256" key="10">
    <source>
        <dbReference type="ARBA" id="ARBA00023316"/>
    </source>
</evidence>
<dbReference type="GO" id="GO:0071555">
    <property type="term" value="P:cell wall organization"/>
    <property type="evidence" value="ECO:0007669"/>
    <property type="project" value="UniProtKB-KW"/>
</dbReference>
<dbReference type="InterPro" id="IPR036950">
    <property type="entry name" value="PBP_transglycosylase"/>
</dbReference>
<organism evidence="13 14">
    <name type="scientific">Fluviispira sanaruensis</name>
    <dbReference type="NCBI Taxonomy" id="2493639"/>
    <lineage>
        <taxon>Bacteria</taxon>
        <taxon>Pseudomonadati</taxon>
        <taxon>Bdellovibrionota</taxon>
        <taxon>Oligoflexia</taxon>
        <taxon>Silvanigrellales</taxon>
        <taxon>Silvanigrellaceae</taxon>
        <taxon>Fluviispira</taxon>
    </lineage>
</organism>
<evidence type="ECO:0000256" key="9">
    <source>
        <dbReference type="ARBA" id="ARBA00023136"/>
    </source>
</evidence>
<reference evidence="13 14" key="1">
    <citation type="submission" date="2018-12" db="EMBL/GenBank/DDBJ databases">
        <title>Rubrispira sanarue gen. nov., sp., nov., a member of the order Silvanigrellales, isolated from a brackish lake in Hamamatsu Japan.</title>
        <authorList>
            <person name="Maejima Y."/>
            <person name="Iino T."/>
            <person name="Muraguchi Y."/>
            <person name="Fukuda K."/>
            <person name="Nojiri H."/>
            <person name="Ohkuma M."/>
            <person name="Moriuchi R."/>
            <person name="Dohra H."/>
            <person name="Kimbara K."/>
            <person name="Shintani M."/>
        </authorList>
    </citation>
    <scope>NUCLEOTIDE SEQUENCE [LARGE SCALE GENOMIC DNA]</scope>
    <source>
        <strain evidence="13 14">RF1110005</strain>
    </source>
</reference>
<dbReference type="InterPro" id="IPR023346">
    <property type="entry name" value="Lysozyme-like_dom_sf"/>
</dbReference>
<dbReference type="PANTHER" id="PTHR30400:SF0">
    <property type="entry name" value="BIOSYNTHETIC PEPTIDOGLYCAN TRANSGLYCOSYLASE"/>
    <property type="match status" value="1"/>
</dbReference>
<evidence type="ECO:0000256" key="3">
    <source>
        <dbReference type="ARBA" id="ARBA00022676"/>
    </source>
</evidence>
<dbReference type="Pfam" id="PF00912">
    <property type="entry name" value="Transgly"/>
    <property type="match status" value="1"/>
</dbReference>
<keyword evidence="2" id="KW-0997">Cell inner membrane</keyword>
<dbReference type="Proteomes" id="UP000291236">
    <property type="component" value="Chromosome"/>
</dbReference>
<sequence length="293" mass="33942">MKVFSTSFWFIKLPLFCFVAFILWFIPWVFLLYSGLLIYFPYESDGKSRYIRITGPVVSVFSPQSWSSYNEIPKTCKAALIAAEDNRFYQHKGVDFESLKMSFITNQKIGKKKRGGSTITQQLVKNAFLSRKKSYLRKSREIMGAFILDGIMLKDQQLEWYFNVVEFGPKIYGLENAAQKYFNTEAKRLTPSQCIALVAIIPSPKKWNQSLVTQKPTSFFVQRYKKILNTIQKMGILNNKDLVIARNYEAIKGKEQLDNALLNKTKLPDNTIKTIEGVEDFDENDEDENSEDY</sequence>
<evidence type="ECO:0000256" key="11">
    <source>
        <dbReference type="SAM" id="Phobius"/>
    </source>
</evidence>
<dbReference type="OrthoDB" id="5290517at2"/>
<feature type="domain" description="Glycosyl transferase family 51" evidence="12">
    <location>
        <begin position="64"/>
        <end position="229"/>
    </location>
</feature>
<keyword evidence="3" id="KW-0328">Glycosyltransferase</keyword>
<dbReference type="AlphaFoldDB" id="A0A4P2VGK5"/>
<keyword evidence="14" id="KW-1185">Reference proteome</keyword>
<evidence type="ECO:0000256" key="4">
    <source>
        <dbReference type="ARBA" id="ARBA00022679"/>
    </source>
</evidence>
<dbReference type="PANTHER" id="PTHR30400">
    <property type="entry name" value="MONOFUNCTIONAL BIOSYNTHETIC PEPTIDOGLYCAN TRANSGLYCOSYLASE"/>
    <property type="match status" value="1"/>
</dbReference>
<dbReference type="GO" id="GO:0016763">
    <property type="term" value="F:pentosyltransferase activity"/>
    <property type="evidence" value="ECO:0007669"/>
    <property type="project" value="InterPro"/>
</dbReference>
<evidence type="ECO:0000256" key="2">
    <source>
        <dbReference type="ARBA" id="ARBA00022519"/>
    </source>
</evidence>
<evidence type="ECO:0000256" key="7">
    <source>
        <dbReference type="ARBA" id="ARBA00022984"/>
    </source>
</evidence>
<dbReference type="GO" id="GO:0016020">
    <property type="term" value="C:membrane"/>
    <property type="evidence" value="ECO:0007669"/>
    <property type="project" value="InterPro"/>
</dbReference>
<dbReference type="GO" id="GO:0009252">
    <property type="term" value="P:peptidoglycan biosynthetic process"/>
    <property type="evidence" value="ECO:0007669"/>
    <property type="project" value="UniProtKB-KW"/>
</dbReference>
<name>A0A4P2VGK5_FLUSA</name>
<keyword evidence="9 11" id="KW-0472">Membrane</keyword>
<keyword evidence="1" id="KW-1003">Cell membrane</keyword>
<keyword evidence="6" id="KW-0133">Cell shape</keyword>
<keyword evidence="10" id="KW-0961">Cell wall biogenesis/degradation</keyword>
<dbReference type="InterPro" id="IPR011812">
    <property type="entry name" value="Pep_trsgly"/>
</dbReference>
<feature type="transmembrane region" description="Helical" evidence="11">
    <location>
        <begin position="13"/>
        <end position="42"/>
    </location>
</feature>
<dbReference type="GO" id="GO:0009274">
    <property type="term" value="C:peptidoglycan-based cell wall"/>
    <property type="evidence" value="ECO:0007669"/>
    <property type="project" value="InterPro"/>
</dbReference>
<keyword evidence="4" id="KW-0808">Transferase</keyword>